<dbReference type="AlphaFoldDB" id="A0A814YHE4"/>
<accession>A0A814YHE4</accession>
<evidence type="ECO:0000256" key="1">
    <source>
        <dbReference type="SAM" id="SignalP"/>
    </source>
</evidence>
<protein>
    <submittedName>
        <fullName evidence="2">Uncharacterized protein</fullName>
    </submittedName>
</protein>
<sequence length="178" mass="19265">MKSRILTGFVFLFVVTGTLTKQCFECSQCPEPFNENGQGVRKISAAERDYCVKIIQNDVVTKRNGGPNCRPVGLTTFCFVSGAAARQCYQCAACPKPFKGNEAGVTKVDVGDDDYCFKSIVPIVGTIVKGSAGRDCNPVGSTYFCCKGDLCNGSTSTMFNVKLLTGMVAAFFAIRFFY</sequence>
<organism evidence="2 3">
    <name type="scientific">Adineta ricciae</name>
    <name type="common">Rotifer</name>
    <dbReference type="NCBI Taxonomy" id="249248"/>
    <lineage>
        <taxon>Eukaryota</taxon>
        <taxon>Metazoa</taxon>
        <taxon>Spiralia</taxon>
        <taxon>Gnathifera</taxon>
        <taxon>Rotifera</taxon>
        <taxon>Eurotatoria</taxon>
        <taxon>Bdelloidea</taxon>
        <taxon>Adinetida</taxon>
        <taxon>Adinetidae</taxon>
        <taxon>Adineta</taxon>
    </lineage>
</organism>
<evidence type="ECO:0000313" key="2">
    <source>
        <dbReference type="EMBL" id="CAF1229560.1"/>
    </source>
</evidence>
<keyword evidence="3" id="KW-1185">Reference proteome</keyword>
<evidence type="ECO:0000313" key="3">
    <source>
        <dbReference type="Proteomes" id="UP000663828"/>
    </source>
</evidence>
<keyword evidence="1" id="KW-0732">Signal</keyword>
<feature type="chain" id="PRO_5032664252" evidence="1">
    <location>
        <begin position="21"/>
        <end position="178"/>
    </location>
</feature>
<name>A0A814YHE4_ADIRI</name>
<feature type="signal peptide" evidence="1">
    <location>
        <begin position="1"/>
        <end position="20"/>
    </location>
</feature>
<proteinExistence type="predicted"/>
<comment type="caution">
    <text evidence="2">The sequence shown here is derived from an EMBL/GenBank/DDBJ whole genome shotgun (WGS) entry which is preliminary data.</text>
</comment>
<dbReference type="Proteomes" id="UP000663828">
    <property type="component" value="Unassembled WGS sequence"/>
</dbReference>
<reference evidence="2" key="1">
    <citation type="submission" date="2021-02" db="EMBL/GenBank/DDBJ databases">
        <authorList>
            <person name="Nowell W R."/>
        </authorList>
    </citation>
    <scope>NUCLEOTIDE SEQUENCE</scope>
</reference>
<gene>
    <name evidence="2" type="ORF">XAT740_LOCUS25149</name>
</gene>
<dbReference type="EMBL" id="CAJNOR010001978">
    <property type="protein sequence ID" value="CAF1229560.1"/>
    <property type="molecule type" value="Genomic_DNA"/>
</dbReference>